<protein>
    <submittedName>
        <fullName evidence="1">Uncharacterized protein</fullName>
    </submittedName>
</protein>
<organism evidence="1 2">
    <name type="scientific">Naganishia cerealis</name>
    <dbReference type="NCBI Taxonomy" id="610337"/>
    <lineage>
        <taxon>Eukaryota</taxon>
        <taxon>Fungi</taxon>
        <taxon>Dikarya</taxon>
        <taxon>Basidiomycota</taxon>
        <taxon>Agaricomycotina</taxon>
        <taxon>Tremellomycetes</taxon>
        <taxon>Filobasidiales</taxon>
        <taxon>Filobasidiaceae</taxon>
        <taxon>Naganishia</taxon>
    </lineage>
</organism>
<proteinExistence type="predicted"/>
<name>A0ACC2V5D0_9TREE</name>
<comment type="caution">
    <text evidence="1">The sequence shown here is derived from an EMBL/GenBank/DDBJ whole genome shotgun (WGS) entry which is preliminary data.</text>
</comment>
<dbReference type="Proteomes" id="UP001241377">
    <property type="component" value="Unassembled WGS sequence"/>
</dbReference>
<gene>
    <name evidence="1" type="ORF">QFC19_008009</name>
</gene>
<dbReference type="EMBL" id="JASBWR010000113">
    <property type="protein sequence ID" value="KAJ9094323.1"/>
    <property type="molecule type" value="Genomic_DNA"/>
</dbReference>
<keyword evidence="2" id="KW-1185">Reference proteome</keyword>
<evidence type="ECO:0000313" key="1">
    <source>
        <dbReference type="EMBL" id="KAJ9094323.1"/>
    </source>
</evidence>
<reference evidence="1" key="1">
    <citation type="submission" date="2023-04" db="EMBL/GenBank/DDBJ databases">
        <title>Draft Genome sequencing of Naganishia species isolated from polar environments using Oxford Nanopore Technology.</title>
        <authorList>
            <person name="Leo P."/>
            <person name="Venkateswaran K."/>
        </authorList>
    </citation>
    <scope>NUCLEOTIDE SEQUENCE</scope>
    <source>
        <strain evidence="1">MNA-CCFEE 5261</strain>
    </source>
</reference>
<accession>A0ACC2V5D0</accession>
<sequence length="581" mass="61079">MPASQPPPPAAKPSPPPQGHQQMMDIGRYFERSQRQIEEDGLPSNDLAAYYSDDPPSSPPPGPGGAAEEEPELYDLHTRLAGNRGIKRSRGARFQRTSAAGGGAGGRGKLAAWNTTYGAVVEDQRVKKRLRVALDVVMPSAAEEAGVIVDPLTAAAAFGAQGKEESCGLAHLRDISPPPTEHEIAESLREGNLTTYLSLVTSPAVRNTLGEASKERALMRTVDELVDGENPLVKVLGRFKAEVQAAIGRAGGSTTTTTAAAAAGRARRARRDNKGEINGSIVPDPQREESPTTTPAAAEDGPEIQDVKKEQTASSSPVVVADKAQEKSTAAAAAGRTASASESLSGWTQQQRQQQQQQQQKPALDSNFLFGSGEPFMVPPGSMVTYEPVVQPDPSTGSGSGSGSGNVGGGGGGSAGGEDPEIIDVYPSIELTPLQQLFVTPTGLTTTIGPSPNDPRLGLPTHHPGYPHTTVVRLTPETQKHSVTAALEKIHELASDVAEYVARLQEIRERIANIARARRRVWAIVRERAVLENGGQVGDGEADSETMKLRAEAEQAISGAGTVETRRRRGVATAVASSVAS</sequence>
<evidence type="ECO:0000313" key="2">
    <source>
        <dbReference type="Proteomes" id="UP001241377"/>
    </source>
</evidence>